<evidence type="ECO:0000313" key="1">
    <source>
        <dbReference type="EMBL" id="CAD8114146.1"/>
    </source>
</evidence>
<reference evidence="1" key="1">
    <citation type="submission" date="2021-01" db="EMBL/GenBank/DDBJ databases">
        <authorList>
            <consortium name="Genoscope - CEA"/>
            <person name="William W."/>
        </authorList>
    </citation>
    <scope>NUCLEOTIDE SEQUENCE</scope>
</reference>
<accession>A0A8S1QFU3</accession>
<name>A0A8S1QFU3_PARPR</name>
<organism evidence="1 2">
    <name type="scientific">Paramecium primaurelia</name>
    <dbReference type="NCBI Taxonomy" id="5886"/>
    <lineage>
        <taxon>Eukaryota</taxon>
        <taxon>Sar</taxon>
        <taxon>Alveolata</taxon>
        <taxon>Ciliophora</taxon>
        <taxon>Intramacronucleata</taxon>
        <taxon>Oligohymenophorea</taxon>
        <taxon>Peniculida</taxon>
        <taxon>Parameciidae</taxon>
        <taxon>Paramecium</taxon>
    </lineage>
</organism>
<gene>
    <name evidence="1" type="ORF">PPRIM_AZ9-3.1.T1580049</name>
</gene>
<keyword evidence="2" id="KW-1185">Reference proteome</keyword>
<dbReference type="Proteomes" id="UP000688137">
    <property type="component" value="Unassembled WGS sequence"/>
</dbReference>
<dbReference type="EMBL" id="CAJJDM010000163">
    <property type="protein sequence ID" value="CAD8114146.1"/>
    <property type="molecule type" value="Genomic_DNA"/>
</dbReference>
<protein>
    <submittedName>
        <fullName evidence="1">Uncharacterized protein</fullName>
    </submittedName>
</protein>
<sequence length="99" mass="11404">MSTRIISNIQYIQGDLIKFSVPCIIIIGCRNLLLQGWLYLDLLYHQLCFSLCSQLRKNLIGLNQGNIFAIYLKNILNNTILGVNQIFKKDLHNSCNDLF</sequence>
<evidence type="ECO:0000313" key="2">
    <source>
        <dbReference type="Proteomes" id="UP000688137"/>
    </source>
</evidence>
<dbReference type="PROSITE" id="PS51257">
    <property type="entry name" value="PROKAR_LIPOPROTEIN"/>
    <property type="match status" value="1"/>
</dbReference>
<proteinExistence type="predicted"/>
<comment type="caution">
    <text evidence="1">The sequence shown here is derived from an EMBL/GenBank/DDBJ whole genome shotgun (WGS) entry which is preliminary data.</text>
</comment>
<dbReference type="AlphaFoldDB" id="A0A8S1QFU3"/>